<feature type="compositionally biased region" description="Acidic residues" evidence="1">
    <location>
        <begin position="2356"/>
        <end position="2373"/>
    </location>
</feature>
<feature type="domain" description="DUF6923" evidence="3">
    <location>
        <begin position="1023"/>
        <end position="1248"/>
    </location>
</feature>
<dbReference type="Pfam" id="PF21959">
    <property type="entry name" value="DUF6923"/>
    <property type="match status" value="4"/>
</dbReference>
<dbReference type="NCBIfam" id="NF012211">
    <property type="entry name" value="tand_rpt_95"/>
    <property type="match status" value="3"/>
</dbReference>
<feature type="compositionally biased region" description="Basic and acidic residues" evidence="1">
    <location>
        <begin position="2056"/>
        <end position="2070"/>
    </location>
</feature>
<dbReference type="InterPro" id="IPR047589">
    <property type="entry name" value="DUF11_rpt"/>
</dbReference>
<feature type="region of interest" description="Disordered" evidence="1">
    <location>
        <begin position="1689"/>
        <end position="2715"/>
    </location>
</feature>
<accession>A0A562SML3</accession>
<organism evidence="4 5">
    <name type="scientific">Chitinophaga japonensis</name>
    <name type="common">Flexibacter japonensis</name>
    <dbReference type="NCBI Taxonomy" id="104662"/>
    <lineage>
        <taxon>Bacteria</taxon>
        <taxon>Pseudomonadati</taxon>
        <taxon>Bacteroidota</taxon>
        <taxon>Chitinophagia</taxon>
        <taxon>Chitinophagales</taxon>
        <taxon>Chitinophagaceae</taxon>
        <taxon>Chitinophaga</taxon>
    </lineage>
</organism>
<feature type="compositionally biased region" description="Basic and acidic residues" evidence="1">
    <location>
        <begin position="2098"/>
        <end position="2114"/>
    </location>
</feature>
<dbReference type="NCBIfam" id="TIGR01451">
    <property type="entry name" value="B_ant_repeat"/>
    <property type="match status" value="2"/>
</dbReference>
<feature type="compositionally biased region" description="Basic and acidic residues" evidence="1">
    <location>
        <begin position="2644"/>
        <end position="2653"/>
    </location>
</feature>
<dbReference type="PANTHER" id="PTHR10199">
    <property type="entry name" value="THROMBOSPONDIN"/>
    <property type="match status" value="1"/>
</dbReference>
<proteinExistence type="predicted"/>
<protein>
    <submittedName>
        <fullName evidence="4">Putative repeat protein (TIGR01451 family)/gliding motility-associated-like protein</fullName>
    </submittedName>
</protein>
<feature type="compositionally biased region" description="Acidic residues" evidence="1">
    <location>
        <begin position="1951"/>
        <end position="1960"/>
    </location>
</feature>
<feature type="compositionally biased region" description="Low complexity" evidence="1">
    <location>
        <begin position="2193"/>
        <end position="2203"/>
    </location>
</feature>
<feature type="compositionally biased region" description="Acidic residues" evidence="1">
    <location>
        <begin position="2166"/>
        <end position="2183"/>
    </location>
</feature>
<keyword evidence="5" id="KW-1185">Reference proteome</keyword>
<dbReference type="Gene3D" id="2.60.40.2810">
    <property type="match status" value="1"/>
</dbReference>
<dbReference type="InterPro" id="IPR028974">
    <property type="entry name" value="TSP_type-3_rpt"/>
</dbReference>
<dbReference type="Gene3D" id="2.120.10.30">
    <property type="entry name" value="TolB, C-terminal domain"/>
    <property type="match status" value="3"/>
</dbReference>
<feature type="domain" description="DUF6923" evidence="3">
    <location>
        <begin position="1360"/>
        <end position="1587"/>
    </location>
</feature>
<dbReference type="Gene3D" id="2.60.40.3440">
    <property type="match status" value="1"/>
</dbReference>
<feature type="compositionally biased region" description="Basic and acidic residues" evidence="1">
    <location>
        <begin position="2451"/>
        <end position="2467"/>
    </location>
</feature>
<dbReference type="Gene3D" id="2.60.40.10">
    <property type="entry name" value="Immunoglobulins"/>
    <property type="match status" value="1"/>
</dbReference>
<dbReference type="Gene3D" id="2.60.40.1170">
    <property type="entry name" value="Mu homology domain, subdomain B"/>
    <property type="match status" value="1"/>
</dbReference>
<feature type="compositionally biased region" description="Low complexity" evidence="1">
    <location>
        <begin position="2670"/>
        <end position="2686"/>
    </location>
</feature>
<dbReference type="InterPro" id="IPR013783">
    <property type="entry name" value="Ig-like_fold"/>
</dbReference>
<evidence type="ECO:0000313" key="4">
    <source>
        <dbReference type="EMBL" id="TWI82492.1"/>
    </source>
</evidence>
<feature type="compositionally biased region" description="Basic and acidic residues" evidence="1">
    <location>
        <begin position="1865"/>
        <end position="1880"/>
    </location>
</feature>
<feature type="compositionally biased region" description="Low complexity" evidence="1">
    <location>
        <begin position="1940"/>
        <end position="1950"/>
    </location>
</feature>
<dbReference type="EMBL" id="VLLG01000006">
    <property type="protein sequence ID" value="TWI82492.1"/>
    <property type="molecule type" value="Genomic_DNA"/>
</dbReference>
<reference evidence="4 5" key="1">
    <citation type="journal article" date="2013" name="Stand. Genomic Sci.">
        <title>Genomic Encyclopedia of Type Strains, Phase I: The one thousand microbial genomes (KMG-I) project.</title>
        <authorList>
            <person name="Kyrpides N.C."/>
            <person name="Woyke T."/>
            <person name="Eisen J.A."/>
            <person name="Garrity G."/>
            <person name="Lilburn T.G."/>
            <person name="Beck B.J."/>
            <person name="Whitman W.B."/>
            <person name="Hugenholtz P."/>
            <person name="Klenk H.P."/>
        </authorList>
    </citation>
    <scope>NUCLEOTIDE SEQUENCE [LARGE SCALE GENOMIC DNA]</scope>
    <source>
        <strain evidence="4 5">DSM 13484</strain>
    </source>
</reference>
<dbReference type="InterPro" id="IPR026341">
    <property type="entry name" value="T9SS_type_B"/>
</dbReference>
<feature type="compositionally biased region" description="Acidic residues" evidence="1">
    <location>
        <begin position="2132"/>
        <end position="2154"/>
    </location>
</feature>
<dbReference type="PANTHER" id="PTHR10199:SF119">
    <property type="entry name" value="RE20510P"/>
    <property type="match status" value="1"/>
</dbReference>
<feature type="compositionally biased region" description="Acidic residues" evidence="1">
    <location>
        <begin position="1909"/>
        <end position="1930"/>
    </location>
</feature>
<comment type="caution">
    <text evidence="4">The sequence shown here is derived from an EMBL/GenBank/DDBJ whole genome shotgun (WGS) entry which is preliminary data.</text>
</comment>
<feature type="compositionally biased region" description="Acidic residues" evidence="1">
    <location>
        <begin position="1761"/>
        <end position="1770"/>
    </location>
</feature>
<feature type="compositionally biased region" description="Acidic residues" evidence="1">
    <location>
        <begin position="2566"/>
        <end position="2583"/>
    </location>
</feature>
<feature type="compositionally biased region" description="Acidic residues" evidence="1">
    <location>
        <begin position="2204"/>
        <end position="2213"/>
    </location>
</feature>
<feature type="domain" description="DUF11" evidence="2">
    <location>
        <begin position="286"/>
        <end position="413"/>
    </location>
</feature>
<dbReference type="SUPFAM" id="SSF63829">
    <property type="entry name" value="Calcium-dependent phosphotriesterase"/>
    <property type="match status" value="1"/>
</dbReference>
<feature type="domain" description="DUF6923" evidence="3">
    <location>
        <begin position="676"/>
        <end position="906"/>
    </location>
</feature>
<name>A0A562SML3_CHIJA</name>
<evidence type="ECO:0000313" key="5">
    <source>
        <dbReference type="Proteomes" id="UP000316778"/>
    </source>
</evidence>
<feature type="compositionally biased region" description="Low complexity" evidence="1">
    <location>
        <begin position="2277"/>
        <end position="2298"/>
    </location>
</feature>
<dbReference type="Pfam" id="PF01345">
    <property type="entry name" value="DUF11"/>
    <property type="match status" value="2"/>
</dbReference>
<dbReference type="Proteomes" id="UP000316778">
    <property type="component" value="Unassembled WGS sequence"/>
</dbReference>
<feature type="compositionally biased region" description="Polar residues" evidence="1">
    <location>
        <begin position="1845"/>
        <end position="1860"/>
    </location>
</feature>
<dbReference type="InterPro" id="IPR011042">
    <property type="entry name" value="6-blade_b-propeller_TolB-like"/>
</dbReference>
<feature type="compositionally biased region" description="Polar residues" evidence="1">
    <location>
        <begin position="2037"/>
        <end position="2046"/>
    </location>
</feature>
<dbReference type="NCBIfam" id="TIGR04131">
    <property type="entry name" value="Bac_Flav_CTERM"/>
    <property type="match status" value="1"/>
</dbReference>
<dbReference type="SUPFAM" id="SSF63825">
    <property type="entry name" value="YWTD domain"/>
    <property type="match status" value="3"/>
</dbReference>
<dbReference type="GO" id="GO:0005509">
    <property type="term" value="F:calcium ion binding"/>
    <property type="evidence" value="ECO:0007669"/>
    <property type="project" value="InterPro"/>
</dbReference>
<dbReference type="Gene3D" id="4.10.1080.10">
    <property type="entry name" value="TSP type-3 repeat"/>
    <property type="match status" value="6"/>
</dbReference>
<dbReference type="SUPFAM" id="SSF103647">
    <property type="entry name" value="TSP type-3 repeat"/>
    <property type="match status" value="10"/>
</dbReference>
<feature type="domain" description="DUF6923" evidence="3">
    <location>
        <begin position="75"/>
        <end position="277"/>
    </location>
</feature>
<sequence>MTQITFTPYRRILNSILILVILQGMFPARTLGQAPPVFNCSTGKAYLLQGNPTVPYEVNLATGASSQVSGPLISGANASLNAIGYNPTDNYIWGKVEGTSQVVRIAGDWSVDVYTVPGLIANGINVGDVSSNGILYLFGNVNNNNTIQRVDVNPASPTYLQRLPNLTTTASDITDWAFSPVDGNLYALGNGGSYNLFRFDTATGARTVVGTVSGGGIQGANEAPYGAAYMDIDGNLYLSSNTTGRIFRIASPHTGGVTAVLMSQGPASDNNDGARCPAVVADVQTDLSIVKKGPATVMPGGVLSYQLLISNNGPAAVANVIVTDPAAPNFTATGVTCAAGSGAGGNAVCPSGLTVAALQGSGLLVPSLPAGASITLTVTGTAGDSGTITNEATVSASAAVNDSLLTNNLSTFTTVIRPPCTGTSSVYSFDPAATLSGAGTIGANGGTVDLVFTLSSGPAVPGLGASFTIPLTYSDFHQRFSGTDHTWRGFNNLGPASWDGVNSTTGFTIVPNVQSFYAALPASNTSQEPVVTPNTTDNFFTTYLADGTLDQLGTFDITIGTIPAAPNGMQVIADSIRIFSSNNLSTNGNGFDQGGWWLKPVAQHRVYTSSAASQTIPLSVPYGNTYTYRYSAFTEGTQLPGDAGRGVMLDMGDIVFCRDTLPTFACTESTGYLFQGIPTSAYQVNLTTGDTTLARSNLLNTPVNNEINGIGYNQADNKLWGMRMYTNQVARIHADWSVDTFAIAGLPTTPNLYVGDVSADGVLYLFSADGGTVNTIRRVDVNPSSPTYLQQLPALTTTPSDIYDWAFSPADSNLYALQSGTYQLYRFNPTTGARTTVGTVAGGGIQVDNGSNPFGAVYMDANGSLFVGNNATGKVYKIADPHLGNTTAEFVTNGPVSGSNDGARCPLTIIAVPPVAVNDTAVTDAGVPVIIPVLQNDSTSADGAPLDSGSVSITRQPQQGTVTVDAGGKLTYTPGAGYTGMDTLQYIVKDTAGLADTATVFIRVTPVQPVFDCISATGYLVRDNPADMYLVDISTGAVTLAKDNLLGGANAGMNAMGYNVTDNLLWAARNGTNQVVRIGSDWSVQAFAIAGLPASGNFNTGDIDSDGILYLYAGSPGTSTTIYRVDVNPASPGYLKALPPLTTTASTISDWSFSPVDSSLYAIDDYNWQLYRINPATGARTLVGAVSGGGIRGAQTFGSSYMDAAGDLYVTNNTTGNIYRIASPHTGGITAALISQSPAGGGDGARCPLAGLPPVAVNDTVTTDANKPVVIQVLYNDSTVAGGALLDSSSVTITAQPRNGTVTVDPATGQVTYTPALNFTGRDTLQYLVRDTAGIPDTAMVFIRIVAAQPPLNCNASVGFLIQENPTDLYLVNLSNGQYSMVKDNLLGTGANTAMNSMGYNVKDNHLWAVRSGTNQVVRIGSDWSVQTFAIAGLTGAYHNGDINTDGIMYFYAASTEIFRIDLNPASPNYLKALPPLTTVATAIADWAFSPIDGNLYGVEIVNAIPRLVRFNPNTGARTVVGDVAGGGIRAATGFGAVYMDVEGSLYLSDNASGSIFKIANPHNGNLTATFMASGPSSGNNDGARCPLTLVVSTPVAVNDSAATPVNVPVTLNILDNDSTATDAAPLDSSGTTVITQPLHGSITLDSSGNLTYTPDSAFVGLDSLQYVVSDTLGATDTATVYITTLADRDNDGVPDITDPDDDNDGIPDTVEQGPDPDNPRDTDGDGVPDYLDLDSDNDGIVDNIESQSTDGYIPPSGSDTDGDGLDDAYDPTNGFGGPGLAPVNTDSTDTSDYLDLDTDNDGKPDIIEGWDTNGNGVIDGAEKQPDTTDVDNDGLLDGFDADTTVINPTNGTTPTSYPDMNNPGDDRDWRDPVPAKDTDGDGIPDITDPDDDNDGIPDTVEQGPDPDNPPDTDGDGIPDYIDIDADNDGIVDNIESQSTDGYIPPTGTDTDGDGLDDAYDPTNGFGGPGLTPVNKDSSDVPDYLDLDTDNDGKPDIIEGWDINGNGVIDGAEKQPGTTDADNDGLLDGFDADTAAINPTNGTTPASYPDMNNPGNDRDWRDPVPAKDTDGDGVPDITDPDDDNDGIPDTVEQGPDPDNPRDTDGDGVPDHQDLDSDNDGVPDIIEAGGSDPDGDGMGDPTDTDNDGVPDEFDPDQGGTPLTPPDTDGDGIPDYIDIDADNDGIVDNIESQSTDGYIPPTGTDTDGDGLDDAYDPTNGFGGPGLTPVNKDSSDAPDYLDLDTDNDGKPDIIEGWDINGNGVIDGAEKQPGTTDADNDGLLDGYDNDPTTINPTNGTTPASYPDMNDPGNDRDWREPVSGPDNDNDGVPDDIDLDDDNDGIPDTTEIGPDPNNPVDTDGDGIPDYQDLDSDNDGVPDIIEAGGTDTNGDGLVDDPTDQDKNGVPDKYDPAQGGTPLTPLDTDGDGIPNAQDLDSDNDGIPDVVEAGGTDANNDGKPDGPFTDADKDGFNDAIDPVNNTPTGGTPLVITGPDNNADGKPDSYPAGDDQDRDGVPNLWDIDSDNDGITDVQEAGLPDTDNNGLADGADTDGNGWSDPVDNLPALTPPDTDGDGLPDYLDLDADNDGIVDNIEAQSTNGYLPPTGMDSDGDGLDNAYDPTNGPGGAGTTPVNTDGADTPDYLDLDTDNDGKPDRLEGWDTNGNGVIDGDEKQPGAADADNDGLLDGYDANPAAADPTNGTMPGSYPDVNNPGNDRDWRQPEAPVTDLAVTVTPQTTTIRTGDYVTYTVEVVNNGPDNATGVVVSNLLPPMLNAPRDILVASGAATYDPATHAIIWNVGPLALDERLVLTFTTRVLSNGSMTDSAVVRGNEQELVMDNNEDIAPVVTVEGEELFIPNTFTPNGDGRNDRFVIKGLSRYTNVRIEIYNRWGNQVYRSDNYSNDWDGAGLSQGIYYYVLKVRDAAGAEKEFQGWLQLLR</sequence>
<dbReference type="Pfam" id="PF13585">
    <property type="entry name" value="CHU_C"/>
    <property type="match status" value="1"/>
</dbReference>
<feature type="compositionally biased region" description="Basic and acidic residues" evidence="1">
    <location>
        <begin position="2396"/>
        <end position="2407"/>
    </location>
</feature>
<feature type="compositionally biased region" description="Low complexity" evidence="1">
    <location>
        <begin position="1897"/>
        <end position="1906"/>
    </location>
</feature>
<feature type="domain" description="DUF11" evidence="2">
    <location>
        <begin position="2722"/>
        <end position="2837"/>
    </location>
</feature>
<dbReference type="InterPro" id="IPR001434">
    <property type="entry name" value="OmcB-like_DUF11"/>
</dbReference>
<evidence type="ECO:0000256" key="1">
    <source>
        <dbReference type="SAM" id="MobiDB-lite"/>
    </source>
</evidence>
<dbReference type="Pfam" id="PF17963">
    <property type="entry name" value="Big_9"/>
    <property type="match status" value="3"/>
</dbReference>
<evidence type="ECO:0000259" key="2">
    <source>
        <dbReference type="Pfam" id="PF01345"/>
    </source>
</evidence>
<gene>
    <name evidence="4" type="ORF">LX66_5065</name>
</gene>
<feature type="compositionally biased region" description="Acidic residues" evidence="1">
    <location>
        <begin position="2322"/>
        <end position="2339"/>
    </location>
</feature>
<evidence type="ECO:0000259" key="3">
    <source>
        <dbReference type="Pfam" id="PF21959"/>
    </source>
</evidence>
<dbReference type="InterPro" id="IPR054215">
    <property type="entry name" value="DUF6923"/>
</dbReference>